<dbReference type="Gene3D" id="2.70.180.10">
    <property type="entry name" value="Hypothetical protein YojF"/>
    <property type="match status" value="1"/>
</dbReference>
<dbReference type="RefSeq" id="WP_088077137.1">
    <property type="nucleotide sequence ID" value="NZ_JAHQCR010000091.1"/>
</dbReference>
<gene>
    <name evidence="1" type="ORF">KS407_22925</name>
</gene>
<dbReference type="Pfam" id="PF08830">
    <property type="entry name" value="DUF1806"/>
    <property type="match status" value="1"/>
</dbReference>
<dbReference type="Proteomes" id="UP000790580">
    <property type="component" value="Unassembled WGS sequence"/>
</dbReference>
<dbReference type="EMBL" id="JAHQCR010000091">
    <property type="protein sequence ID" value="MBU9724282.1"/>
    <property type="molecule type" value="Genomic_DNA"/>
</dbReference>
<accession>A0ABS6K1F8</accession>
<keyword evidence="2" id="KW-1185">Reference proteome</keyword>
<reference evidence="1 2" key="1">
    <citation type="submission" date="2021-06" db="EMBL/GenBank/DDBJ databases">
        <title>Bacillus sp. RD4P76, an endophyte from a halophyte.</title>
        <authorList>
            <person name="Sun J.-Q."/>
        </authorList>
    </citation>
    <scope>NUCLEOTIDE SEQUENCE [LARGE SCALE GENOMIC DNA]</scope>
    <source>
        <strain evidence="1 2">JCM 17098</strain>
    </source>
</reference>
<proteinExistence type="predicted"/>
<dbReference type="InterPro" id="IPR014934">
    <property type="entry name" value="DUF1806"/>
</dbReference>
<evidence type="ECO:0000313" key="1">
    <source>
        <dbReference type="EMBL" id="MBU9724282.1"/>
    </source>
</evidence>
<sequence>MKPIDPSFAQETLSKLKGKKLYIHLETTNGAYASHHDQAFLSAGTFVRNVPLTYINGGIKGDGPYRIGLETEYGYLYAEGLTDWTIDEENRVLFAGHNHEGKLAIAFQLSETPFPK</sequence>
<evidence type="ECO:0000313" key="2">
    <source>
        <dbReference type="Proteomes" id="UP000790580"/>
    </source>
</evidence>
<protein>
    <submittedName>
        <fullName evidence="1">YojF family protein</fullName>
    </submittedName>
</protein>
<name>A0ABS6K1F8_9BACI</name>
<organism evidence="1 2">
    <name type="scientific">Evansella alkalicola</name>
    <dbReference type="NCBI Taxonomy" id="745819"/>
    <lineage>
        <taxon>Bacteria</taxon>
        <taxon>Bacillati</taxon>
        <taxon>Bacillota</taxon>
        <taxon>Bacilli</taxon>
        <taxon>Bacillales</taxon>
        <taxon>Bacillaceae</taxon>
        <taxon>Evansella</taxon>
    </lineage>
</organism>
<comment type="caution">
    <text evidence="1">The sequence shown here is derived from an EMBL/GenBank/DDBJ whole genome shotgun (WGS) entry which is preliminary data.</text>
</comment>
<dbReference type="SUPFAM" id="SSF89442">
    <property type="entry name" value="Hypothetical protein YojF"/>
    <property type="match status" value="1"/>
</dbReference>
<dbReference type="InterPro" id="IPR036492">
    <property type="entry name" value="YojF_sf"/>
</dbReference>